<name>H5UNJ7_9MICO</name>
<dbReference type="RefSeq" id="WP_009481203.1">
    <property type="nucleotide sequence ID" value="NZ_BAFE01000007.1"/>
</dbReference>
<dbReference type="STRING" id="1089455.MOPEL_007_01210"/>
<organism evidence="2 3">
    <name type="scientific">Mobilicoccus pelagius NBRC 104925</name>
    <dbReference type="NCBI Taxonomy" id="1089455"/>
    <lineage>
        <taxon>Bacteria</taxon>
        <taxon>Bacillati</taxon>
        <taxon>Actinomycetota</taxon>
        <taxon>Actinomycetes</taxon>
        <taxon>Micrococcales</taxon>
        <taxon>Dermatophilaceae</taxon>
        <taxon>Mobilicoccus</taxon>
    </lineage>
</organism>
<feature type="transmembrane region" description="Helical" evidence="1">
    <location>
        <begin position="102"/>
        <end position="125"/>
    </location>
</feature>
<protein>
    <recommendedName>
        <fullName evidence="4">DedA family protein</fullName>
    </recommendedName>
</protein>
<reference evidence="2 3" key="1">
    <citation type="submission" date="2012-02" db="EMBL/GenBank/DDBJ databases">
        <title>Whole genome shotgun sequence of Mobilicoccus pelagius NBRC 104925.</title>
        <authorList>
            <person name="Yoshida Y."/>
            <person name="Hosoyama A."/>
            <person name="Tsuchikane K."/>
            <person name="Katsumata H."/>
            <person name="Yamazaki S."/>
            <person name="Fujita N."/>
        </authorList>
    </citation>
    <scope>NUCLEOTIDE SEQUENCE [LARGE SCALE GENOMIC DNA]</scope>
    <source>
        <strain evidence="2 3">NBRC 104925</strain>
    </source>
</reference>
<accession>H5UNJ7</accession>
<keyword evidence="3" id="KW-1185">Reference proteome</keyword>
<dbReference type="OrthoDB" id="3426404at2"/>
<evidence type="ECO:0008006" key="4">
    <source>
        <dbReference type="Google" id="ProtNLM"/>
    </source>
</evidence>
<keyword evidence="1" id="KW-1133">Transmembrane helix</keyword>
<keyword evidence="1" id="KW-0812">Transmembrane</keyword>
<feature type="transmembrane region" description="Helical" evidence="1">
    <location>
        <begin position="70"/>
        <end position="95"/>
    </location>
</feature>
<feature type="transmembrane region" description="Helical" evidence="1">
    <location>
        <begin position="12"/>
        <end position="32"/>
    </location>
</feature>
<evidence type="ECO:0000256" key="1">
    <source>
        <dbReference type="SAM" id="Phobius"/>
    </source>
</evidence>
<dbReference type="EMBL" id="BAFE01000007">
    <property type="protein sequence ID" value="GAB47305.1"/>
    <property type="molecule type" value="Genomic_DNA"/>
</dbReference>
<dbReference type="AlphaFoldDB" id="H5UNJ7"/>
<gene>
    <name evidence="2" type="ORF">MOPEL_007_01210</name>
</gene>
<dbReference type="eggNOG" id="COG0586">
    <property type="taxonomic scope" value="Bacteria"/>
</dbReference>
<proteinExistence type="predicted"/>
<evidence type="ECO:0000313" key="2">
    <source>
        <dbReference type="EMBL" id="GAB47305.1"/>
    </source>
</evidence>
<dbReference type="Proteomes" id="UP000004367">
    <property type="component" value="Unassembled WGS sequence"/>
</dbReference>
<feature type="transmembrane region" description="Helical" evidence="1">
    <location>
        <begin position="137"/>
        <end position="153"/>
    </location>
</feature>
<comment type="caution">
    <text evidence="2">The sequence shown here is derived from an EMBL/GenBank/DDBJ whole genome shotgun (WGS) entry which is preliminary data.</text>
</comment>
<keyword evidence="1" id="KW-0472">Membrane</keyword>
<evidence type="ECO:0000313" key="3">
    <source>
        <dbReference type="Proteomes" id="UP000004367"/>
    </source>
</evidence>
<sequence length="173" mass="18526">MVERFAGWPVELIFGALFVIAMLRGQLVYWLARSITTVSLHGARTGRRARLAAWLDESGVDHGARLIRRIGLVAVPLCYVTVGLQSAVMAAAGILRIEAWKYTLATVPGALAWAAIYSTIGWALWEAALLAVAGPPWGIALLVAILALAVVLVRRARRRPSTSGDTTPDAEAA</sequence>